<dbReference type="Pfam" id="PF12146">
    <property type="entry name" value="Hydrolase_4"/>
    <property type="match status" value="1"/>
</dbReference>
<dbReference type="SUPFAM" id="SSF53474">
    <property type="entry name" value="alpha/beta-Hydrolases"/>
    <property type="match status" value="1"/>
</dbReference>
<gene>
    <name evidence="3" type="ORF">NBH00_10210</name>
</gene>
<dbReference type="InterPro" id="IPR029058">
    <property type="entry name" value="AB_hydrolase_fold"/>
</dbReference>
<dbReference type="Proteomes" id="UP001056035">
    <property type="component" value="Chromosome"/>
</dbReference>
<name>A0ABY5E0E3_9ACTN</name>
<feature type="domain" description="Serine aminopeptidase S33" evidence="2">
    <location>
        <begin position="28"/>
        <end position="133"/>
    </location>
</feature>
<evidence type="ECO:0000256" key="1">
    <source>
        <dbReference type="SAM" id="MobiDB-lite"/>
    </source>
</evidence>
<dbReference type="RefSeq" id="WP_254573231.1">
    <property type="nucleotide sequence ID" value="NZ_CP098502.1"/>
</dbReference>
<sequence>MRVVHGQPPSATGTHHGLAWARFNPPRPPDGAVLVLHGADSVKENQFDFARAASFAGLVAVCFDARGHGDTGGVLGDGVFDDVAAMADLARGALGPDGGPLALRGSSMGGYLALVCAGRAGIDADAVVAICPPSAEGLRRGLADPARFAFAADRTALDALVARHEVTDAVRALRVPLMLMHAAGDLQVPVEHSRELAALAPDASYVELPGGHHQSVQHDGELLGVSVRFLARALRRAGAA</sequence>
<dbReference type="Gene3D" id="3.40.50.1820">
    <property type="entry name" value="alpha/beta hydrolase"/>
    <property type="match status" value="1"/>
</dbReference>
<feature type="region of interest" description="Disordered" evidence="1">
    <location>
        <begin position="1"/>
        <end position="22"/>
    </location>
</feature>
<evidence type="ECO:0000313" key="3">
    <source>
        <dbReference type="EMBL" id="UTI66562.1"/>
    </source>
</evidence>
<dbReference type="InterPro" id="IPR050266">
    <property type="entry name" value="AB_hydrolase_sf"/>
</dbReference>
<evidence type="ECO:0000313" key="4">
    <source>
        <dbReference type="Proteomes" id="UP001056035"/>
    </source>
</evidence>
<protein>
    <submittedName>
        <fullName evidence="3">Lysophospholipase</fullName>
    </submittedName>
</protein>
<keyword evidence="4" id="KW-1185">Reference proteome</keyword>
<dbReference type="PANTHER" id="PTHR43798">
    <property type="entry name" value="MONOACYLGLYCEROL LIPASE"/>
    <property type="match status" value="1"/>
</dbReference>
<dbReference type="InterPro" id="IPR022742">
    <property type="entry name" value="Hydrolase_4"/>
</dbReference>
<dbReference type="EMBL" id="CP098502">
    <property type="protein sequence ID" value="UTI66562.1"/>
    <property type="molecule type" value="Genomic_DNA"/>
</dbReference>
<proteinExistence type="predicted"/>
<dbReference type="PANTHER" id="PTHR43798:SF33">
    <property type="entry name" value="HYDROLASE, PUTATIVE (AFU_ORTHOLOGUE AFUA_2G14860)-RELATED"/>
    <property type="match status" value="1"/>
</dbReference>
<accession>A0ABY5E0E3</accession>
<reference evidence="3 4" key="1">
    <citation type="submission" date="2022-06" db="EMBL/GenBank/DDBJ databases">
        <title>Paraconexibacter antarcticus.</title>
        <authorList>
            <person name="Kim C.S."/>
        </authorList>
    </citation>
    <scope>NUCLEOTIDE SEQUENCE [LARGE SCALE GENOMIC DNA]</scope>
    <source>
        <strain evidence="3 4">02-257</strain>
    </source>
</reference>
<evidence type="ECO:0000259" key="2">
    <source>
        <dbReference type="Pfam" id="PF12146"/>
    </source>
</evidence>
<organism evidence="3 4">
    <name type="scientific">Paraconexibacter antarcticus</name>
    <dbReference type="NCBI Taxonomy" id="2949664"/>
    <lineage>
        <taxon>Bacteria</taxon>
        <taxon>Bacillati</taxon>
        <taxon>Actinomycetota</taxon>
        <taxon>Thermoleophilia</taxon>
        <taxon>Solirubrobacterales</taxon>
        <taxon>Paraconexibacteraceae</taxon>
        <taxon>Paraconexibacter</taxon>
    </lineage>
</organism>